<dbReference type="AlphaFoldDB" id="A0A9X2D9W3"/>
<keyword evidence="2" id="KW-1185">Reference proteome</keyword>
<proteinExistence type="predicted"/>
<organism evidence="1 2">
    <name type="scientific">Nocardioides bruguierae</name>
    <dbReference type="NCBI Taxonomy" id="2945102"/>
    <lineage>
        <taxon>Bacteria</taxon>
        <taxon>Bacillati</taxon>
        <taxon>Actinomycetota</taxon>
        <taxon>Actinomycetes</taxon>
        <taxon>Propionibacteriales</taxon>
        <taxon>Nocardioidaceae</taxon>
        <taxon>Nocardioides</taxon>
    </lineage>
</organism>
<gene>
    <name evidence="1" type="ORF">M8330_17295</name>
</gene>
<dbReference type="RefSeq" id="WP_250828341.1">
    <property type="nucleotide sequence ID" value="NZ_JAMOIL010000027.1"/>
</dbReference>
<sequence>MVLIGEDAEHYVDVVNDACSGLVIGGKSALEEVRRMAHSHPDRVLAVDPWLSEKGYASEEAPFVLEVADEDAPALLPAPTLEEYLQAQIGAGATFATTPTGVMRAGDRRSLKKAIRQVNDLDRDDVVFYAPLELAWFTSANVNGLIGVLAACKHPVAIALADSNGDPYTKVLPALRSVVASLPYGMIWRSDLAGLDLLAHGAKAASIGVLPAKRAAKVPDSIRRASDKTDRRPQVLRPELLRYVRTSYMRDEWYAATEPPLCWCQVCDGREIDRFSQTTESRLEAHRHNAVTLVALIEDVGNLVGDKNWWRDLARDAVAEHTVLGGLLGRKVEPPASVDAFADA</sequence>
<accession>A0A9X2D9W3</accession>
<reference evidence="1" key="1">
    <citation type="submission" date="2022-05" db="EMBL/GenBank/DDBJ databases">
        <authorList>
            <person name="Tuo L."/>
        </authorList>
    </citation>
    <scope>NUCLEOTIDE SEQUENCE</scope>
    <source>
        <strain evidence="1">BSK12Z-4</strain>
    </source>
</reference>
<dbReference type="Proteomes" id="UP001139485">
    <property type="component" value="Unassembled WGS sequence"/>
</dbReference>
<protein>
    <submittedName>
        <fullName evidence="1">Uncharacterized protein</fullName>
    </submittedName>
</protein>
<name>A0A9X2D9W3_9ACTN</name>
<comment type="caution">
    <text evidence="1">The sequence shown here is derived from an EMBL/GenBank/DDBJ whole genome shotgun (WGS) entry which is preliminary data.</text>
</comment>
<dbReference type="EMBL" id="JAMOIL010000027">
    <property type="protein sequence ID" value="MCM0622050.1"/>
    <property type="molecule type" value="Genomic_DNA"/>
</dbReference>
<evidence type="ECO:0000313" key="1">
    <source>
        <dbReference type="EMBL" id="MCM0622050.1"/>
    </source>
</evidence>
<evidence type="ECO:0000313" key="2">
    <source>
        <dbReference type="Proteomes" id="UP001139485"/>
    </source>
</evidence>